<dbReference type="GO" id="GO:0051999">
    <property type="term" value="P:mannosyl-inositol phosphorylceramide biosynthetic process"/>
    <property type="evidence" value="ECO:0007669"/>
    <property type="project" value="TreeGrafter"/>
</dbReference>
<organism evidence="2 3">
    <name type="scientific">Gluconobacter cerinus</name>
    <dbReference type="NCBI Taxonomy" id="38307"/>
    <lineage>
        <taxon>Bacteria</taxon>
        <taxon>Pseudomonadati</taxon>
        <taxon>Pseudomonadota</taxon>
        <taxon>Alphaproteobacteria</taxon>
        <taxon>Acetobacterales</taxon>
        <taxon>Acetobacteraceae</taxon>
        <taxon>Gluconobacter</taxon>
    </lineage>
</organism>
<dbReference type="Gene3D" id="3.90.550.20">
    <property type="match status" value="1"/>
</dbReference>
<dbReference type="PANTHER" id="PTHR32385">
    <property type="entry name" value="MANNOSYL PHOSPHORYLINOSITOL CERAMIDE SYNTHASE"/>
    <property type="match status" value="1"/>
</dbReference>
<accession>A0A1B6VJG0</accession>
<dbReference type="SUPFAM" id="SSF53448">
    <property type="entry name" value="Nucleotide-diphospho-sugar transferases"/>
    <property type="match status" value="1"/>
</dbReference>
<proteinExistence type="predicted"/>
<dbReference type="Proteomes" id="UP000077786">
    <property type="component" value="Unassembled WGS sequence"/>
</dbReference>
<feature type="compositionally biased region" description="Polar residues" evidence="1">
    <location>
        <begin position="1"/>
        <end position="15"/>
    </location>
</feature>
<protein>
    <recommendedName>
        <fullName evidence="4">Mannosyltransferase OCH1</fullName>
    </recommendedName>
</protein>
<dbReference type="InterPro" id="IPR051706">
    <property type="entry name" value="Glycosyltransferase_domain"/>
</dbReference>
<evidence type="ECO:0008006" key="4">
    <source>
        <dbReference type="Google" id="ProtNLM"/>
    </source>
</evidence>
<dbReference type="GO" id="GO:0016020">
    <property type="term" value="C:membrane"/>
    <property type="evidence" value="ECO:0007669"/>
    <property type="project" value="GOC"/>
</dbReference>
<name>A0A1B6VJG0_9PROT</name>
<dbReference type="PATRIC" id="fig|38307.3.peg.2008"/>
<reference evidence="2 3" key="1">
    <citation type="submission" date="2016-03" db="EMBL/GenBank/DDBJ databases">
        <title>Draft genome sequence of Gluconobacter cerinus strain CECT 9110.</title>
        <authorList>
            <person name="Sainz F."/>
            <person name="Mas A."/>
            <person name="Torija M.J."/>
        </authorList>
    </citation>
    <scope>NUCLEOTIDE SEQUENCE [LARGE SCALE GENOMIC DNA]</scope>
    <source>
        <strain evidence="2 3">CECT 9110</strain>
    </source>
</reference>
<dbReference type="AlphaFoldDB" id="A0A1B6VJG0"/>
<dbReference type="RefSeq" id="WP_232309173.1">
    <property type="nucleotide sequence ID" value="NZ_LUTU01000008.1"/>
</dbReference>
<evidence type="ECO:0000256" key="1">
    <source>
        <dbReference type="SAM" id="MobiDB-lite"/>
    </source>
</evidence>
<dbReference type="EMBL" id="LUTU01000008">
    <property type="protein sequence ID" value="OAJ67350.1"/>
    <property type="molecule type" value="Genomic_DNA"/>
</dbReference>
<feature type="region of interest" description="Disordered" evidence="1">
    <location>
        <begin position="1"/>
        <end position="41"/>
    </location>
</feature>
<evidence type="ECO:0000313" key="2">
    <source>
        <dbReference type="EMBL" id="OAJ67350.1"/>
    </source>
</evidence>
<dbReference type="GO" id="GO:0000030">
    <property type="term" value="F:mannosyltransferase activity"/>
    <property type="evidence" value="ECO:0007669"/>
    <property type="project" value="TreeGrafter"/>
</dbReference>
<sequence>MTSEDQTTHQDSTAWDLSEWEALREEETTKEDASEIEENTELQEKTINPHLQDMQELPDPEASAYLAQHGSNTLEDAFAIANILHTNRCVAEAAIFYQRAFELHSKSPTQYPQAQSLLQARLICLLKAGQTVPEAELLELRGLNIPFANYIEGTAQAWRGMPSREALSTISNAYDEFHTGEEIDCINLEISLQSTPSLLEASEKIDNKYNRIPQNIFLYWDVNPPSEIQENFEYHKNFSNFDVRIFNKDDAAEWLYSNFGIEARTLFLNARHPAEAADFLRVHVIQLLGGWWIDADIRIKNNETLEFMTRRSAGSTFFLTNNHFVHNDFFGSVANSDVLTDCLLSLYRNSYLHQGLLIAYKTGPGIFNRALNRIAHRSLQGQPPAKSIEVFNHVVFNELIEEFETPYKLHLPAWRTA</sequence>
<feature type="compositionally biased region" description="Basic and acidic residues" evidence="1">
    <location>
        <begin position="21"/>
        <end position="33"/>
    </location>
</feature>
<evidence type="ECO:0000313" key="3">
    <source>
        <dbReference type="Proteomes" id="UP000077786"/>
    </source>
</evidence>
<comment type="caution">
    <text evidence="2">The sequence shown here is derived from an EMBL/GenBank/DDBJ whole genome shotgun (WGS) entry which is preliminary data.</text>
</comment>
<dbReference type="PANTHER" id="PTHR32385:SF15">
    <property type="entry name" value="INOSITOL PHOSPHOCERAMIDE MANNOSYLTRANSFERASE 1"/>
    <property type="match status" value="1"/>
</dbReference>
<gene>
    <name evidence="2" type="ORF">A0123_01949</name>
</gene>
<dbReference type="InterPro" id="IPR029044">
    <property type="entry name" value="Nucleotide-diphossugar_trans"/>
</dbReference>